<organism evidence="1">
    <name type="scientific">marine metagenome</name>
    <dbReference type="NCBI Taxonomy" id="408172"/>
    <lineage>
        <taxon>unclassified sequences</taxon>
        <taxon>metagenomes</taxon>
        <taxon>ecological metagenomes</taxon>
    </lineage>
</organism>
<accession>A0A381VVQ3</accession>
<feature type="non-terminal residue" evidence="1">
    <location>
        <position position="1"/>
    </location>
</feature>
<dbReference type="AlphaFoldDB" id="A0A381VVQ3"/>
<sequence>VPDDSAQALGRFKLTGGYPSVKTSHPTSGEQAVKYRILTLARCDPIESTIGSAMRWPRRSEIGEP</sequence>
<dbReference type="EMBL" id="UINC01009750">
    <property type="protein sequence ID" value="SVA43663.1"/>
    <property type="molecule type" value="Genomic_DNA"/>
</dbReference>
<reference evidence="1" key="1">
    <citation type="submission" date="2018-05" db="EMBL/GenBank/DDBJ databases">
        <authorList>
            <person name="Lanie J.A."/>
            <person name="Ng W.-L."/>
            <person name="Kazmierczak K.M."/>
            <person name="Andrzejewski T.M."/>
            <person name="Davidsen T.M."/>
            <person name="Wayne K.J."/>
            <person name="Tettelin H."/>
            <person name="Glass J.I."/>
            <person name="Rusch D."/>
            <person name="Podicherti R."/>
            <person name="Tsui H.-C.T."/>
            <person name="Winkler M.E."/>
        </authorList>
    </citation>
    <scope>NUCLEOTIDE SEQUENCE</scope>
</reference>
<protein>
    <submittedName>
        <fullName evidence="1">Uncharacterized protein</fullName>
    </submittedName>
</protein>
<name>A0A381VVQ3_9ZZZZ</name>
<gene>
    <name evidence="1" type="ORF">METZ01_LOCUS96517</name>
</gene>
<evidence type="ECO:0000313" key="1">
    <source>
        <dbReference type="EMBL" id="SVA43663.1"/>
    </source>
</evidence>
<proteinExistence type="predicted"/>